<comment type="caution">
    <text evidence="1">The sequence shown here is derived from an EMBL/GenBank/DDBJ whole genome shotgun (WGS) entry which is preliminary data.</text>
</comment>
<reference evidence="1 2" key="1">
    <citation type="submission" date="2018-02" db="EMBL/GenBank/DDBJ databases">
        <title>Complete genome sequencing of Faecalibacterium prausnitzii strains isolated from the human gut.</title>
        <authorList>
            <person name="Fitzgerald B.C."/>
            <person name="Shkoporov A.N."/>
            <person name="Ross P.R."/>
            <person name="Hill C."/>
        </authorList>
    </citation>
    <scope>NUCLEOTIDE SEQUENCE [LARGE SCALE GENOMIC DNA]</scope>
    <source>
        <strain evidence="1 2">APC922/41-1</strain>
    </source>
</reference>
<dbReference type="RefSeq" id="WP_055189241.1">
    <property type="nucleotide sequence ID" value="NZ_JBLVPC010000193.1"/>
</dbReference>
<organism evidence="1 2">
    <name type="scientific">Faecalibacterium hattorii</name>
    <dbReference type="NCBI Taxonomy" id="2935520"/>
    <lineage>
        <taxon>Bacteria</taxon>
        <taxon>Bacillati</taxon>
        <taxon>Bacillota</taxon>
        <taxon>Clostridia</taxon>
        <taxon>Eubacteriales</taxon>
        <taxon>Oscillospiraceae</taxon>
        <taxon>Faecalibacterium</taxon>
    </lineage>
</organism>
<dbReference type="Proteomes" id="UP000250429">
    <property type="component" value="Unassembled WGS sequence"/>
</dbReference>
<dbReference type="Pfam" id="PF04977">
    <property type="entry name" value="DivIC"/>
    <property type="match status" value="1"/>
</dbReference>
<evidence type="ECO:0000313" key="2">
    <source>
        <dbReference type="Proteomes" id="UP000250429"/>
    </source>
</evidence>
<keyword evidence="2" id="KW-1185">Reference proteome</keyword>
<dbReference type="EMBL" id="PRLC01000004">
    <property type="protein sequence ID" value="RAW62585.1"/>
    <property type="molecule type" value="Genomic_DNA"/>
</dbReference>
<proteinExistence type="predicted"/>
<dbReference type="OrthoDB" id="1859781at2"/>
<protein>
    <submittedName>
        <fullName evidence="1">Cell-division initiation protein</fullName>
    </submittedName>
</protein>
<sequence>MTNPGRKKRKKNTVLRTVFRLFFFLLLLSMLAAYISNQVAISSKRAELQTLNEQIEQQQTKNEELQRILSGDADDVTEWVARDSYNYAAPNERIFVDVTGN</sequence>
<accession>A0A173Y9B7</accession>
<dbReference type="AlphaFoldDB" id="A0A173Y9B7"/>
<evidence type="ECO:0000313" key="1">
    <source>
        <dbReference type="EMBL" id="RAW62585.1"/>
    </source>
</evidence>
<gene>
    <name evidence="1" type="ORF">C4N23_03860</name>
</gene>
<name>A0A173Y9B7_9FIRM</name>
<dbReference type="InterPro" id="IPR007060">
    <property type="entry name" value="FtsL/DivIC"/>
</dbReference>